<proteinExistence type="predicted"/>
<evidence type="ECO:0000313" key="1">
    <source>
        <dbReference type="EMBL" id="MDC1794579.1"/>
    </source>
</evidence>
<gene>
    <name evidence="1" type="ORF">POY73_10630</name>
</gene>
<name>A0ABD4WG02_BACUN</name>
<reference evidence="1 2" key="1">
    <citation type="submission" date="2022-10" db="EMBL/GenBank/DDBJ databases">
        <title>Human gut microbiome strain richness.</title>
        <authorList>
            <person name="Chen-Liaw A."/>
        </authorList>
    </citation>
    <scope>NUCLEOTIDE SEQUENCE [LARGE SCALE GENOMIC DNA]</scope>
    <source>
        <strain evidence="1 2">D53st1_B1_D53t1_180928</strain>
    </source>
</reference>
<comment type="caution">
    <text evidence="1">The sequence shown here is derived from an EMBL/GenBank/DDBJ whole genome shotgun (WGS) entry which is preliminary data.</text>
</comment>
<dbReference type="EMBL" id="JAQNRK010000008">
    <property type="protein sequence ID" value="MDC1794579.1"/>
    <property type="molecule type" value="Genomic_DNA"/>
</dbReference>
<accession>A0ABD4WG02</accession>
<dbReference type="AlphaFoldDB" id="A0ABD4WG02"/>
<dbReference type="RefSeq" id="WP_229126661.1">
    <property type="nucleotide sequence ID" value="NZ_JABFCK010000001.1"/>
</dbReference>
<evidence type="ECO:0000313" key="2">
    <source>
        <dbReference type="Proteomes" id="UP001215818"/>
    </source>
</evidence>
<dbReference type="Proteomes" id="UP001215818">
    <property type="component" value="Unassembled WGS sequence"/>
</dbReference>
<sequence length="150" mass="16938">MKQHLFTGRGKNALKKRFLQKTQAIINAELELLNFKITHPESFPLVTPLTFESSLSVIPKFPNLGIMGMTEILSALMLLGGITDNIGKNPTIIAFSEVFEQAFGFSFNGIYDRQSELFKRKPCNLTKTLDALKTVLTKEYKQRQAEALKK</sequence>
<evidence type="ECO:0008006" key="3">
    <source>
        <dbReference type="Google" id="ProtNLM"/>
    </source>
</evidence>
<organism evidence="1 2">
    <name type="scientific">Bacteroides uniformis</name>
    <dbReference type="NCBI Taxonomy" id="820"/>
    <lineage>
        <taxon>Bacteria</taxon>
        <taxon>Pseudomonadati</taxon>
        <taxon>Bacteroidota</taxon>
        <taxon>Bacteroidia</taxon>
        <taxon>Bacteroidales</taxon>
        <taxon>Bacteroidaceae</taxon>
        <taxon>Bacteroides</taxon>
    </lineage>
</organism>
<protein>
    <recommendedName>
        <fullName evidence="3">RteC protein</fullName>
    </recommendedName>
</protein>